<evidence type="ECO:0000313" key="2">
    <source>
        <dbReference type="Proteomes" id="UP001150907"/>
    </source>
</evidence>
<organism evidence="1 2">
    <name type="scientific">Coemansia thaxteri</name>
    <dbReference type="NCBI Taxonomy" id="2663907"/>
    <lineage>
        <taxon>Eukaryota</taxon>
        <taxon>Fungi</taxon>
        <taxon>Fungi incertae sedis</taxon>
        <taxon>Zoopagomycota</taxon>
        <taxon>Kickxellomycotina</taxon>
        <taxon>Kickxellomycetes</taxon>
        <taxon>Kickxellales</taxon>
        <taxon>Kickxellaceae</taxon>
        <taxon>Coemansia</taxon>
    </lineage>
</organism>
<name>A0A9W8EGL4_9FUNG</name>
<comment type="caution">
    <text evidence="1">The sequence shown here is derived from an EMBL/GenBank/DDBJ whole genome shotgun (WGS) entry which is preliminary data.</text>
</comment>
<protein>
    <submittedName>
        <fullName evidence="1">Uncharacterized protein</fullName>
    </submittedName>
</protein>
<reference evidence="1" key="1">
    <citation type="submission" date="2022-07" db="EMBL/GenBank/DDBJ databases">
        <title>Phylogenomic reconstructions and comparative analyses of Kickxellomycotina fungi.</title>
        <authorList>
            <person name="Reynolds N.K."/>
            <person name="Stajich J.E."/>
            <person name="Barry K."/>
            <person name="Grigoriev I.V."/>
            <person name="Crous P."/>
            <person name="Smith M.E."/>
        </authorList>
    </citation>
    <scope>NUCLEOTIDE SEQUENCE</scope>
    <source>
        <strain evidence="1">IMI 214461</strain>
    </source>
</reference>
<proteinExistence type="predicted"/>
<gene>
    <name evidence="1" type="ORF">H4R26_005989</name>
</gene>
<dbReference type="Proteomes" id="UP001150907">
    <property type="component" value="Unassembled WGS sequence"/>
</dbReference>
<dbReference type="OrthoDB" id="10255118at2759"/>
<dbReference type="AlphaFoldDB" id="A0A9W8EGL4"/>
<evidence type="ECO:0000313" key="1">
    <source>
        <dbReference type="EMBL" id="KAJ1997001.1"/>
    </source>
</evidence>
<keyword evidence="2" id="KW-1185">Reference proteome</keyword>
<accession>A0A9W8EGL4</accession>
<feature type="non-terminal residue" evidence="1">
    <location>
        <position position="204"/>
    </location>
</feature>
<sequence length="204" mass="21102">MAADAASKLGLAIGATGSLLVGRSQPWISDHADLSARDRAIGAARAGDAKSGLKRGAANKLPVPVQVVIFYDMVRKSLGSLKASASEVLGQMAPATSRAVCGHQILEEVAAAEAYYGCIRNYFAAALHASPAHGKFLDALALLDSTLSEAVPRALALTAATAKHGVPQPNGLAVEEIWQRVIAITSSDVERVQGSIESAIPPVR</sequence>
<dbReference type="EMBL" id="JANBQF010001541">
    <property type="protein sequence ID" value="KAJ1997001.1"/>
    <property type="molecule type" value="Genomic_DNA"/>
</dbReference>